<reference evidence="4 5" key="1">
    <citation type="submission" date="2020-09" db="EMBL/GenBank/DDBJ databases">
        <title>Pseudoxanthomonas sp. CAU 1598 isolated from sand of Yaerae Beach.</title>
        <authorList>
            <person name="Kim W."/>
        </authorList>
    </citation>
    <scope>NUCLEOTIDE SEQUENCE [LARGE SCALE GENOMIC DNA]</scope>
    <source>
        <strain evidence="4 5">CAU 1598</strain>
    </source>
</reference>
<dbReference type="InterPro" id="IPR036770">
    <property type="entry name" value="Ankyrin_rpt-contain_sf"/>
</dbReference>
<evidence type="ECO:0000313" key="5">
    <source>
        <dbReference type="Proteomes" id="UP000613768"/>
    </source>
</evidence>
<feature type="repeat" description="ANK" evidence="3">
    <location>
        <begin position="325"/>
        <end position="357"/>
    </location>
</feature>
<protein>
    <submittedName>
        <fullName evidence="4">Ankyrin repeat domain-containing protein</fullName>
    </submittedName>
</protein>
<sequence length="730" mass="77883">MPSAPPQFATPSGLISVATQASVADIQARCPSGLLGMAHFFAGSRQDSLFLYLPSGARLQSSLTWDFGADAADAAGRRVNALVIDGDIEIEGDLLNLEGDFGPSLLVLGSVRARNFVHGGAVWVIAGDADIEAVVLGHYNHGECVINGALRAALLINDDHFLEVRGAREAAEPAELIARGLLPAELLEEDPYWDEDEDEGAPQLQLDAGLVLHHLARGLPVLRAADAPLGLWDALLFGDLDVLNQVLEQGVDLEQVSADGRRPLMMCVERGQYSLVDRLLQAGADVNATDAEQRCALHSAARAGAVDLVARLLDAGSAIDPADACGETPLQLAIEANQGAAARLLIARGARTDWPQRQARKLIERCFCAPFNGMGEVDEDLIIDLLDAGIDLDKGGKPWSQPLLGVAGRCSLGMLQRLLGDYRDPPLQRCGAHRLSPLHFAAMHGRLDHVELLVQQPWSQAALSGEQGALALALCLRGEALLEALESEKQRPLPAFVDSQLDDQRYAVLRALLAAGADPAGSLQGLPLAGFSADARVLEALLQAGASAQQCNRAGESLLYLAVENAPPDCDVALVRLLLAHGADPLAAAPGHSAPDILSATAAGGDLDLLEAMLAALPPSARERVPLWLDTAAQARQRNREMLTVNALLSEAQQQSLANFSELLGLRPRLRGDERHLAEDMASLQKSRQHLLTRWPDLASVAAAMHAGFEQQCLDEQSSLQRLRQRFASE</sequence>
<dbReference type="PANTHER" id="PTHR24198">
    <property type="entry name" value="ANKYRIN REPEAT AND PROTEIN KINASE DOMAIN-CONTAINING PROTEIN"/>
    <property type="match status" value="1"/>
</dbReference>
<dbReference type="InterPro" id="IPR002110">
    <property type="entry name" value="Ankyrin_rpt"/>
</dbReference>
<dbReference type="Proteomes" id="UP000613768">
    <property type="component" value="Unassembled WGS sequence"/>
</dbReference>
<keyword evidence="5" id="KW-1185">Reference proteome</keyword>
<evidence type="ECO:0000256" key="1">
    <source>
        <dbReference type="ARBA" id="ARBA00022737"/>
    </source>
</evidence>
<keyword evidence="2 3" id="KW-0040">ANK repeat</keyword>
<evidence type="ECO:0000313" key="4">
    <source>
        <dbReference type="EMBL" id="MBD8526388.1"/>
    </source>
</evidence>
<name>A0AAW3ZKY4_9GAMM</name>
<feature type="repeat" description="ANK" evidence="3">
    <location>
        <begin position="259"/>
        <end position="291"/>
    </location>
</feature>
<comment type="caution">
    <text evidence="4">The sequence shown here is derived from an EMBL/GenBank/DDBJ whole genome shotgun (WGS) entry which is preliminary data.</text>
</comment>
<keyword evidence="1" id="KW-0677">Repeat</keyword>
<dbReference type="SUPFAM" id="SSF48403">
    <property type="entry name" value="Ankyrin repeat"/>
    <property type="match status" value="2"/>
</dbReference>
<evidence type="ECO:0000256" key="3">
    <source>
        <dbReference type="PROSITE-ProRule" id="PRU00023"/>
    </source>
</evidence>
<dbReference type="PROSITE" id="PS50088">
    <property type="entry name" value="ANK_REPEAT"/>
    <property type="match status" value="3"/>
</dbReference>
<proteinExistence type="predicted"/>
<dbReference type="Gene3D" id="1.25.40.20">
    <property type="entry name" value="Ankyrin repeat-containing domain"/>
    <property type="match status" value="3"/>
</dbReference>
<dbReference type="GO" id="GO:0005737">
    <property type="term" value="C:cytoplasm"/>
    <property type="evidence" value="ECO:0007669"/>
    <property type="project" value="TreeGrafter"/>
</dbReference>
<dbReference type="AlphaFoldDB" id="A0AAW3ZKY4"/>
<dbReference type="PROSITE" id="PS50297">
    <property type="entry name" value="ANK_REP_REGION"/>
    <property type="match status" value="3"/>
</dbReference>
<organism evidence="4 5">
    <name type="scientific">Pseudomarimonas arenosa</name>
    <dbReference type="NCBI Taxonomy" id="2774145"/>
    <lineage>
        <taxon>Bacteria</taxon>
        <taxon>Pseudomonadati</taxon>
        <taxon>Pseudomonadota</taxon>
        <taxon>Gammaproteobacteria</taxon>
        <taxon>Lysobacterales</taxon>
        <taxon>Lysobacteraceae</taxon>
        <taxon>Pseudomarimonas</taxon>
    </lineage>
</organism>
<dbReference type="EMBL" id="JACYTR010000022">
    <property type="protein sequence ID" value="MBD8526388.1"/>
    <property type="molecule type" value="Genomic_DNA"/>
</dbReference>
<dbReference type="SMART" id="SM00248">
    <property type="entry name" value="ANK"/>
    <property type="match status" value="6"/>
</dbReference>
<evidence type="ECO:0000256" key="2">
    <source>
        <dbReference type="ARBA" id="ARBA00023043"/>
    </source>
</evidence>
<accession>A0AAW3ZKY4</accession>
<dbReference type="PANTHER" id="PTHR24198:SF165">
    <property type="entry name" value="ANKYRIN REPEAT-CONTAINING PROTEIN-RELATED"/>
    <property type="match status" value="1"/>
</dbReference>
<dbReference type="Pfam" id="PF12796">
    <property type="entry name" value="Ank_2"/>
    <property type="match status" value="1"/>
</dbReference>
<dbReference type="RefSeq" id="WP_192029810.1">
    <property type="nucleotide sequence ID" value="NZ_JACYTR010000022.1"/>
</dbReference>
<gene>
    <name evidence="4" type="ORF">IFO71_11630</name>
</gene>
<feature type="repeat" description="ANK" evidence="3">
    <location>
        <begin position="292"/>
        <end position="324"/>
    </location>
</feature>
<dbReference type="Pfam" id="PF00023">
    <property type="entry name" value="Ank"/>
    <property type="match status" value="1"/>
</dbReference>